<proteinExistence type="predicted"/>
<dbReference type="OrthoDB" id="9836631at2759"/>
<dbReference type="Ensembl" id="ENSCAFT00030016452.1">
    <property type="protein sequence ID" value="ENSCAFP00030014370.1"/>
    <property type="gene ID" value="ENSCAFG00030008917.1"/>
</dbReference>
<sequence>MLRLPAVLPQIRPVSRVLAPYLAWAYAKDVKSCADAQALMLQGAKIWSSGCGSQSSRFW</sequence>
<protein>
    <submittedName>
        <fullName evidence="1">Uncharacterized protein</fullName>
    </submittedName>
</protein>
<accession>A0A8C0MND1</accession>
<reference evidence="2" key="1">
    <citation type="submission" date="2018-10" db="EMBL/GenBank/DDBJ databases">
        <title>De novo assembly of a Great Dane genome.</title>
        <authorList>
            <person name="Kidd J.M."/>
            <person name="Pendleton A.L."/>
            <person name="Shen F."/>
            <person name="Emery S."/>
        </authorList>
    </citation>
    <scope>NUCLEOTIDE SEQUENCE [LARGE SCALE GENOMIC DNA]</scope>
    <source>
        <strain evidence="2">Great Dane</strain>
    </source>
</reference>
<evidence type="ECO:0000313" key="2">
    <source>
        <dbReference type="Ensembl" id="ENSCAFP00040035855.1"/>
    </source>
</evidence>
<evidence type="ECO:0000313" key="3">
    <source>
        <dbReference type="Proteomes" id="UP000694429"/>
    </source>
</evidence>
<organism evidence="1 3">
    <name type="scientific">Canis lupus familiaris</name>
    <name type="common">Dog</name>
    <name type="synonym">Canis familiaris</name>
    <dbReference type="NCBI Taxonomy" id="9615"/>
    <lineage>
        <taxon>Eukaryota</taxon>
        <taxon>Metazoa</taxon>
        <taxon>Chordata</taxon>
        <taxon>Craniata</taxon>
        <taxon>Vertebrata</taxon>
        <taxon>Euteleostomi</taxon>
        <taxon>Mammalia</taxon>
        <taxon>Eutheria</taxon>
        <taxon>Laurasiatheria</taxon>
        <taxon>Carnivora</taxon>
        <taxon>Caniformia</taxon>
        <taxon>Canidae</taxon>
        <taxon>Canis</taxon>
    </lineage>
</organism>
<name>A0A8C0MND1_CANLF</name>
<evidence type="ECO:0000313" key="1">
    <source>
        <dbReference type="Ensembl" id="ENSCAFP00030014370.1"/>
    </source>
</evidence>
<dbReference type="Ensembl" id="ENSCAFT00040041126.1">
    <property type="protein sequence ID" value="ENSCAFP00040035855.1"/>
    <property type="gene ID" value="ENSCAFG00040022158.1"/>
</dbReference>
<reference evidence="1" key="3">
    <citation type="submission" date="2025-05" db="UniProtKB">
        <authorList>
            <consortium name="Ensembl"/>
        </authorList>
    </citation>
    <scope>IDENTIFICATION</scope>
</reference>
<dbReference type="Proteomes" id="UP000694542">
    <property type="component" value="Chromosome 18"/>
</dbReference>
<dbReference type="AlphaFoldDB" id="A0A8C0MND1"/>
<reference evidence="1" key="2">
    <citation type="submission" date="2019-03" db="EMBL/GenBank/DDBJ databases">
        <authorList>
            <person name="Warren W.C."/>
            <person name="Johnson G.S."/>
        </authorList>
    </citation>
    <scope>NUCLEOTIDE SEQUENCE [LARGE SCALE GENOMIC DNA]</scope>
    <source>
        <strain evidence="1">Basenji</strain>
    </source>
</reference>
<dbReference type="Proteomes" id="UP000694429">
    <property type="component" value="Chromosome 18"/>
</dbReference>